<organism evidence="1 2">
    <name type="scientific">Photorhabdus bodei</name>
    <dbReference type="NCBI Taxonomy" id="2029681"/>
    <lineage>
        <taxon>Bacteria</taxon>
        <taxon>Pseudomonadati</taxon>
        <taxon>Pseudomonadota</taxon>
        <taxon>Gammaproteobacteria</taxon>
        <taxon>Enterobacterales</taxon>
        <taxon>Morganellaceae</taxon>
        <taxon>Photorhabdus</taxon>
    </lineage>
</organism>
<dbReference type="Proteomes" id="UP001212996">
    <property type="component" value="Unassembled WGS sequence"/>
</dbReference>
<protein>
    <submittedName>
        <fullName evidence="1">Uncharacterized protein</fullName>
    </submittedName>
</protein>
<dbReference type="EMBL" id="JAQMFO010000023">
    <property type="protein sequence ID" value="MDB6373328.1"/>
    <property type="molecule type" value="Genomic_DNA"/>
</dbReference>
<name>A0AAW6BJN7_9GAMM</name>
<evidence type="ECO:0000313" key="1">
    <source>
        <dbReference type="EMBL" id="MDB6373328.1"/>
    </source>
</evidence>
<dbReference type="RefSeq" id="WP_146748084.1">
    <property type="nucleotide sequence ID" value="NZ_CAWQKC010000040.1"/>
</dbReference>
<proteinExistence type="predicted"/>
<evidence type="ECO:0000313" key="2">
    <source>
        <dbReference type="Proteomes" id="UP001212996"/>
    </source>
</evidence>
<dbReference type="AlphaFoldDB" id="A0AAW6BJN7"/>
<accession>A0AAW6BJN7</accession>
<reference evidence="1" key="1">
    <citation type="submission" date="2023-01" db="EMBL/GenBank/DDBJ databases">
        <title>Genome sequencing of Photorhabdus bodei 09-20.</title>
        <authorList>
            <person name="Kalindamar S."/>
            <person name="Kumru S."/>
        </authorList>
    </citation>
    <scope>NUCLEOTIDE SEQUENCE</scope>
    <source>
        <strain evidence="1">09-20</strain>
    </source>
</reference>
<comment type="caution">
    <text evidence="1">The sequence shown here is derived from an EMBL/GenBank/DDBJ whole genome shotgun (WGS) entry which is preliminary data.</text>
</comment>
<sequence>MTGVSECSQQRGNLKDDGYMPPIMGAQFSTVMKMPPLSLVIEWWEQITRAVFSPLARFFILDQIIFFVFHSSYGLATAR</sequence>
<gene>
    <name evidence="1" type="ORF">PH362_15630</name>
</gene>